<dbReference type="EMBL" id="FQXG01000006">
    <property type="protein sequence ID" value="SHI06060.1"/>
    <property type="molecule type" value="Genomic_DNA"/>
</dbReference>
<dbReference type="AlphaFoldDB" id="A0A1M5Y1W4"/>
<dbReference type="OrthoDB" id="9787053at2"/>
<dbReference type="InterPro" id="IPR042245">
    <property type="entry name" value="Tgt2/MlaC_sf"/>
</dbReference>
<evidence type="ECO:0000313" key="2">
    <source>
        <dbReference type="EMBL" id="SHI06060.1"/>
    </source>
</evidence>
<keyword evidence="3" id="KW-1185">Reference proteome</keyword>
<keyword evidence="1" id="KW-0732">Signal</keyword>
<reference evidence="2 3" key="1">
    <citation type="submission" date="2016-11" db="EMBL/GenBank/DDBJ databases">
        <authorList>
            <person name="Jaros S."/>
            <person name="Januszkiewicz K."/>
            <person name="Wedrychowicz H."/>
        </authorList>
    </citation>
    <scope>NUCLEOTIDE SEQUENCE [LARGE SCALE GENOMIC DNA]</scope>
    <source>
        <strain evidence="2 3">DSM 16917</strain>
    </source>
</reference>
<organism evidence="2 3">
    <name type="scientific">Ferrimonas marina</name>
    <dbReference type="NCBI Taxonomy" id="299255"/>
    <lineage>
        <taxon>Bacteria</taxon>
        <taxon>Pseudomonadati</taxon>
        <taxon>Pseudomonadota</taxon>
        <taxon>Gammaproteobacteria</taxon>
        <taxon>Alteromonadales</taxon>
        <taxon>Ferrimonadaceae</taxon>
        <taxon>Ferrimonas</taxon>
    </lineage>
</organism>
<proteinExistence type="predicted"/>
<dbReference type="PIRSF" id="PIRSF004649">
    <property type="entry name" value="MlaC"/>
    <property type="match status" value="1"/>
</dbReference>
<dbReference type="PANTHER" id="PTHR36573:SF1">
    <property type="entry name" value="INTERMEMBRANE PHOSPHOLIPID TRANSPORT SYSTEM BINDING PROTEIN MLAC"/>
    <property type="match status" value="1"/>
</dbReference>
<dbReference type="Pfam" id="PF05494">
    <property type="entry name" value="MlaC"/>
    <property type="match status" value="1"/>
</dbReference>
<dbReference type="Gene3D" id="3.10.450.710">
    <property type="entry name" value="Tgt2/MlaC"/>
    <property type="match status" value="1"/>
</dbReference>
<accession>A0A1M5Y1W4</accession>
<dbReference type="InterPro" id="IPR008869">
    <property type="entry name" value="MlaC/ttg2D"/>
</dbReference>
<name>A0A1M5Y1W4_9GAMM</name>
<dbReference type="PANTHER" id="PTHR36573">
    <property type="entry name" value="INTERMEMBRANE PHOSPHOLIPID TRANSPORT SYSTEM BINDING PROTEIN MLAC"/>
    <property type="match status" value="1"/>
</dbReference>
<dbReference type="STRING" id="299255.SAMN02745129_3914"/>
<dbReference type="RefSeq" id="WP_073326001.1">
    <property type="nucleotide sequence ID" value="NZ_FQXG01000006.1"/>
</dbReference>
<feature type="signal peptide" evidence="1">
    <location>
        <begin position="1"/>
        <end position="20"/>
    </location>
</feature>
<protein>
    <submittedName>
        <fullName evidence="2">Phospholipid transport system substrate-binding protein</fullName>
    </submittedName>
</protein>
<evidence type="ECO:0000256" key="1">
    <source>
        <dbReference type="SAM" id="SignalP"/>
    </source>
</evidence>
<sequence length="211" mass="23590">MRAMLAAALAVMMWAAPAWAEHDSSDPYKLVQQVAEATFQRFEQDKEAISADPDHLKLIVEEEMMPYVDHRYAALKVVGPQARQIDRAELQRFTDVFRQYMIATFAQAFTEYTNQTVEFQPGQAPADRRIVTVGVTIVDPSRPAISVQFKARRNNKTGQWKAIDLIAEGVSLLATKEAEIGGLIRRQGIRSVSDMLAEQSAKPLTPAKRAS</sequence>
<gene>
    <name evidence="2" type="ORF">SAMN02745129_3914</name>
</gene>
<evidence type="ECO:0000313" key="3">
    <source>
        <dbReference type="Proteomes" id="UP000184268"/>
    </source>
</evidence>
<feature type="chain" id="PRO_5013246073" evidence="1">
    <location>
        <begin position="21"/>
        <end position="211"/>
    </location>
</feature>
<dbReference type="Proteomes" id="UP000184268">
    <property type="component" value="Unassembled WGS sequence"/>
</dbReference>